<protein>
    <submittedName>
        <fullName evidence="1">Uncharacterized protein</fullName>
    </submittedName>
</protein>
<comment type="caution">
    <text evidence="1">The sequence shown here is derived from an EMBL/GenBank/DDBJ whole genome shotgun (WGS) entry which is preliminary data.</text>
</comment>
<proteinExistence type="predicted"/>
<evidence type="ECO:0000313" key="1">
    <source>
        <dbReference type="EMBL" id="OGH74095.1"/>
    </source>
</evidence>
<name>A0A1F6MQZ0_9BACT</name>
<accession>A0A1F6MQZ0</accession>
<dbReference type="AlphaFoldDB" id="A0A1F6MQZ0"/>
<sequence>MTISDEKVAEIKALIKKTINLPADTELSLATFGDKRSAFLNYGGPNQDSKVAVKVNGKLTICFEDINEKCGGEMAFYTDLGFGDPADEPEIKKCEALKKLVEFFKSVGANSDDLKPLKDRLVGEHKDIKHLDCVSLTDGRVAIYIDAEPKDSEDFYLLEDSKFIRLHKISRKKGGHVTAIRRDGQWRSIFESPNGEYYLVTYSYSFSQNITSIRKANGGKLEESETWQEEVGDERIMYGVPNK</sequence>
<reference evidence="1 2" key="1">
    <citation type="journal article" date="2016" name="Nat. Commun.">
        <title>Thousands of microbial genomes shed light on interconnected biogeochemical processes in an aquifer system.</title>
        <authorList>
            <person name="Anantharaman K."/>
            <person name="Brown C.T."/>
            <person name="Hug L.A."/>
            <person name="Sharon I."/>
            <person name="Castelle C.J."/>
            <person name="Probst A.J."/>
            <person name="Thomas B.C."/>
            <person name="Singh A."/>
            <person name="Wilkins M.J."/>
            <person name="Karaoz U."/>
            <person name="Brodie E.L."/>
            <person name="Williams K.H."/>
            <person name="Hubbard S.S."/>
            <person name="Banfield J.F."/>
        </authorList>
    </citation>
    <scope>NUCLEOTIDE SEQUENCE [LARGE SCALE GENOMIC DNA]</scope>
</reference>
<gene>
    <name evidence="1" type="ORF">A3G00_04965</name>
</gene>
<dbReference type="EMBL" id="MFQN01000028">
    <property type="protein sequence ID" value="OGH74095.1"/>
    <property type="molecule type" value="Genomic_DNA"/>
</dbReference>
<dbReference type="STRING" id="1798692.A3G00_04965"/>
<evidence type="ECO:0000313" key="2">
    <source>
        <dbReference type="Proteomes" id="UP000178347"/>
    </source>
</evidence>
<dbReference type="Proteomes" id="UP000178347">
    <property type="component" value="Unassembled WGS sequence"/>
</dbReference>
<organism evidence="1 2">
    <name type="scientific">Candidatus Magasanikbacteria bacterium RIFCSPLOWO2_12_FULL_43_12</name>
    <dbReference type="NCBI Taxonomy" id="1798692"/>
    <lineage>
        <taxon>Bacteria</taxon>
        <taxon>Candidatus Magasanikiibacteriota</taxon>
    </lineage>
</organism>